<keyword evidence="1" id="KW-0472">Membrane</keyword>
<dbReference type="SUPFAM" id="SSF56655">
    <property type="entry name" value="Carbohydrate phosphatase"/>
    <property type="match status" value="1"/>
</dbReference>
<dbReference type="InParanoid" id="D4H5R5"/>
<keyword evidence="4" id="KW-1185">Reference proteome</keyword>
<keyword evidence="1" id="KW-0378">Hydrolase</keyword>
<keyword evidence="1 2" id="KW-0479">Metal-binding</keyword>
<keyword evidence="1 2" id="KW-0460">Magnesium</keyword>
<dbReference type="PANTHER" id="PTHR43028:SF5">
    <property type="entry name" value="3'(2'),5'-BISPHOSPHATE NUCLEOTIDASE 1"/>
    <property type="match status" value="1"/>
</dbReference>
<evidence type="ECO:0000256" key="1">
    <source>
        <dbReference type="HAMAP-Rule" id="MF_02095"/>
    </source>
</evidence>
<dbReference type="STRING" id="522772.Dacet_2752"/>
<comment type="cofactor">
    <cofactor evidence="1 2">
        <name>Mg(2+)</name>
        <dbReference type="ChEBI" id="CHEBI:18420"/>
    </cofactor>
</comment>
<feature type="binding site" evidence="2">
    <location>
        <position position="90"/>
    </location>
    <ligand>
        <name>Mg(2+)</name>
        <dbReference type="ChEBI" id="CHEBI:18420"/>
        <label>2</label>
    </ligand>
</feature>
<dbReference type="Pfam" id="PF00459">
    <property type="entry name" value="Inositol_P"/>
    <property type="match status" value="1"/>
</dbReference>
<dbReference type="CDD" id="cd01638">
    <property type="entry name" value="CysQ"/>
    <property type="match status" value="1"/>
</dbReference>
<dbReference type="EC" id="3.1.3.7" evidence="1"/>
<dbReference type="RefSeq" id="WP_013011999.1">
    <property type="nucleotide sequence ID" value="NC_013943.1"/>
</dbReference>
<evidence type="ECO:0000256" key="2">
    <source>
        <dbReference type="PIRSR" id="PIRSR600760-2"/>
    </source>
</evidence>
<comment type="similarity">
    <text evidence="1">Belongs to the inositol monophosphatase superfamily. CysQ family.</text>
</comment>
<dbReference type="Gene3D" id="3.30.540.10">
    <property type="entry name" value="Fructose-1,6-Bisphosphatase, subunit A, domain 1"/>
    <property type="match status" value="1"/>
</dbReference>
<dbReference type="InterPro" id="IPR050725">
    <property type="entry name" value="CysQ/Inositol_MonoPase"/>
</dbReference>
<comment type="subcellular location">
    <subcellularLocation>
        <location evidence="1">Cell inner membrane</location>
        <topology evidence="1">Peripheral membrane protein</topology>
        <orientation evidence="1">Cytoplasmic side</orientation>
    </subcellularLocation>
</comment>
<sequence>MSYDERLLHEVINIALQAGREIMRIYQMDFSVQYKGDNSPLTDADMRSNAIIIDGLRKLDKQYPILSEEAKFAAYAERKNWKNFWLVDPIDGTKEVIKKNGEFTVNIALIEEKLPVLGVVYAPALDTLYYGMKGFGAFRKTGGRLEKLPTEKNDPLTSKTIKVAVSRSHMNKETSDFIDRLSRNYPDCRIETISKGSSLKLCMVAEGSADIYPRIAPTMEWDTAAAHGVVKASGKGTYKLDSFTVDEDIFHKKIIAERLVYNKDDLLNPFFIVI</sequence>
<dbReference type="HAMAP" id="MF_02095">
    <property type="entry name" value="CysQ"/>
    <property type="match status" value="1"/>
</dbReference>
<feature type="binding site" evidence="1">
    <location>
        <position position="88"/>
    </location>
    <ligand>
        <name>Mg(2+)</name>
        <dbReference type="ChEBI" id="CHEBI:18420"/>
        <label>2</label>
    </ligand>
</feature>
<evidence type="ECO:0000313" key="3">
    <source>
        <dbReference type="EMBL" id="ADD69506.1"/>
    </source>
</evidence>
<dbReference type="GO" id="GO:0000287">
    <property type="term" value="F:magnesium ion binding"/>
    <property type="evidence" value="ECO:0007669"/>
    <property type="project" value="UniProtKB-UniRule"/>
</dbReference>
<dbReference type="HOGENOM" id="CLU_044118_3_0_0"/>
<proteinExistence type="inferred from homology"/>
<feature type="binding site" evidence="1">
    <location>
        <position position="88"/>
    </location>
    <ligand>
        <name>Mg(2+)</name>
        <dbReference type="ChEBI" id="CHEBI:18420"/>
        <label>1</label>
    </ligand>
</feature>
<dbReference type="InterPro" id="IPR000760">
    <property type="entry name" value="Inositol_monophosphatase-like"/>
</dbReference>
<feature type="binding site" evidence="2">
    <location>
        <position position="88"/>
    </location>
    <ligand>
        <name>Mg(2+)</name>
        <dbReference type="ChEBI" id="CHEBI:18420"/>
        <label>1</label>
        <note>catalytic</note>
    </ligand>
</feature>
<feature type="binding site" evidence="1">
    <location>
        <position position="222"/>
    </location>
    <ligand>
        <name>substrate</name>
    </ligand>
</feature>
<feature type="binding site" evidence="2">
    <location>
        <position position="68"/>
    </location>
    <ligand>
        <name>Mg(2+)</name>
        <dbReference type="ChEBI" id="CHEBI:18420"/>
        <label>1</label>
        <note>catalytic</note>
    </ligand>
</feature>
<feature type="binding site" evidence="2">
    <location>
        <position position="222"/>
    </location>
    <ligand>
        <name>Mg(2+)</name>
        <dbReference type="ChEBI" id="CHEBI:18420"/>
        <label>1</label>
        <note>catalytic</note>
    </ligand>
</feature>
<gene>
    <name evidence="1" type="primary">cysQ</name>
    <name evidence="3" type="ordered locus">Dacet_2752</name>
</gene>
<dbReference type="GO" id="GO:0050427">
    <property type="term" value="P:3'-phosphoadenosine 5'-phosphosulfate metabolic process"/>
    <property type="evidence" value="ECO:0007669"/>
    <property type="project" value="TreeGrafter"/>
</dbReference>
<protein>
    <recommendedName>
        <fullName evidence="1">3'(2'),5'-bisphosphate nucleotidase CysQ</fullName>
        <ecNumber evidence="1">3.1.3.7</ecNumber>
    </recommendedName>
    <alternativeName>
        <fullName evidence="1">3'(2'),5-bisphosphonucleoside 3'(2')-phosphohydrolase</fullName>
    </alternativeName>
    <alternativeName>
        <fullName evidence="1">3'-phosphoadenosine 5'-phosphate phosphatase</fullName>
        <shortName evidence="1">PAP phosphatase</shortName>
    </alternativeName>
</protein>
<feature type="binding site" evidence="1">
    <location>
        <position position="68"/>
    </location>
    <ligand>
        <name>Mg(2+)</name>
        <dbReference type="ChEBI" id="CHEBI:18420"/>
        <label>1</label>
    </ligand>
</feature>
<dbReference type="PANTHER" id="PTHR43028">
    <property type="entry name" value="3'(2'),5'-BISPHOSPHATE NUCLEOTIDASE 1"/>
    <property type="match status" value="1"/>
</dbReference>
<feature type="binding site" evidence="1">
    <location>
        <position position="222"/>
    </location>
    <ligand>
        <name>Mg(2+)</name>
        <dbReference type="ChEBI" id="CHEBI:18420"/>
        <label>2</label>
    </ligand>
</feature>
<comment type="function">
    <text evidence="1">Converts adenosine-3',5'-bisphosphate (PAP) to AMP.</text>
</comment>
<dbReference type="AlphaFoldDB" id="D4H5R5"/>
<feature type="binding site" evidence="1">
    <location>
        <position position="91"/>
    </location>
    <ligand>
        <name>Mg(2+)</name>
        <dbReference type="ChEBI" id="CHEBI:18420"/>
        <label>2</label>
    </ligand>
</feature>
<dbReference type="InterPro" id="IPR006240">
    <property type="entry name" value="CysQ"/>
</dbReference>
<dbReference type="GO" id="GO:0000103">
    <property type="term" value="P:sulfate assimilation"/>
    <property type="evidence" value="ECO:0007669"/>
    <property type="project" value="TreeGrafter"/>
</dbReference>
<dbReference type="Gene3D" id="3.40.190.80">
    <property type="match status" value="1"/>
</dbReference>
<feature type="binding site" evidence="1">
    <location>
        <position position="90"/>
    </location>
    <ligand>
        <name>Mg(2+)</name>
        <dbReference type="ChEBI" id="CHEBI:18420"/>
        <label>1</label>
    </ligand>
</feature>
<evidence type="ECO:0000313" key="4">
    <source>
        <dbReference type="Proteomes" id="UP000002012"/>
    </source>
</evidence>
<keyword evidence="1" id="KW-1003">Cell membrane</keyword>
<name>D4H5R5_DENA2</name>
<accession>D4H5R5</accession>
<dbReference type="Proteomes" id="UP000002012">
    <property type="component" value="Chromosome"/>
</dbReference>
<feature type="binding site" evidence="1">
    <location>
        <begin position="90"/>
        <end position="93"/>
    </location>
    <ligand>
        <name>substrate</name>
    </ligand>
</feature>
<comment type="catalytic activity">
    <reaction evidence="1">
        <text>adenosine 3',5'-bisphosphate + H2O = AMP + phosphate</text>
        <dbReference type="Rhea" id="RHEA:10040"/>
        <dbReference type="ChEBI" id="CHEBI:15377"/>
        <dbReference type="ChEBI" id="CHEBI:43474"/>
        <dbReference type="ChEBI" id="CHEBI:58343"/>
        <dbReference type="ChEBI" id="CHEBI:456215"/>
        <dbReference type="EC" id="3.1.3.7"/>
    </reaction>
</comment>
<keyword evidence="1" id="KW-0997">Cell inner membrane</keyword>
<dbReference type="KEGG" id="dap:Dacet_2752"/>
<dbReference type="GO" id="GO:0005886">
    <property type="term" value="C:plasma membrane"/>
    <property type="evidence" value="ECO:0007669"/>
    <property type="project" value="UniProtKB-SubCell"/>
</dbReference>
<organism evidence="3 4">
    <name type="scientific">Denitrovibrio acetiphilus (strain DSM 12809 / NBRC 114555 / N2460)</name>
    <dbReference type="NCBI Taxonomy" id="522772"/>
    <lineage>
        <taxon>Bacteria</taxon>
        <taxon>Pseudomonadati</taxon>
        <taxon>Deferribacterota</taxon>
        <taxon>Deferribacteres</taxon>
        <taxon>Deferribacterales</taxon>
        <taxon>Geovibrionaceae</taxon>
        <taxon>Denitrovibrio</taxon>
    </lineage>
</organism>
<dbReference type="GO" id="GO:0008441">
    <property type="term" value="F:3'(2'),5'-bisphosphate nucleotidase activity"/>
    <property type="evidence" value="ECO:0007669"/>
    <property type="project" value="UniProtKB-UniRule"/>
</dbReference>
<feature type="binding site" evidence="2">
    <location>
        <position position="91"/>
    </location>
    <ligand>
        <name>Mg(2+)</name>
        <dbReference type="ChEBI" id="CHEBI:18420"/>
        <label>1</label>
        <note>catalytic</note>
    </ligand>
</feature>
<dbReference type="EMBL" id="CP001968">
    <property type="protein sequence ID" value="ADD69506.1"/>
    <property type="molecule type" value="Genomic_DNA"/>
</dbReference>
<feature type="binding site" evidence="1">
    <location>
        <position position="68"/>
    </location>
    <ligand>
        <name>substrate</name>
    </ligand>
</feature>
<dbReference type="OrthoDB" id="9785695at2"/>
<dbReference type="FunCoup" id="D4H5R5">
    <property type="interactions" value="152"/>
</dbReference>
<dbReference type="eggNOG" id="COG1218">
    <property type="taxonomic scope" value="Bacteria"/>
</dbReference>
<reference evidence="3 4" key="1">
    <citation type="journal article" date="2010" name="Stand. Genomic Sci.">
        <title>Complete genome sequence of Denitrovibrio acetiphilus type strain (N2460).</title>
        <authorList>
            <person name="Kiss H."/>
            <person name="Lang E."/>
            <person name="Lapidus A."/>
            <person name="Copeland A."/>
            <person name="Nolan M."/>
            <person name="Glavina Del Rio T."/>
            <person name="Chen F."/>
            <person name="Lucas S."/>
            <person name="Tice H."/>
            <person name="Cheng J.F."/>
            <person name="Han C."/>
            <person name="Goodwin L."/>
            <person name="Pitluck S."/>
            <person name="Liolios K."/>
            <person name="Pati A."/>
            <person name="Ivanova N."/>
            <person name="Mavromatis K."/>
            <person name="Chen A."/>
            <person name="Palaniappan K."/>
            <person name="Land M."/>
            <person name="Hauser L."/>
            <person name="Chang Y.J."/>
            <person name="Jeffries C.D."/>
            <person name="Detter J.C."/>
            <person name="Brettin T."/>
            <person name="Spring S."/>
            <person name="Rohde M."/>
            <person name="Goker M."/>
            <person name="Woyke T."/>
            <person name="Bristow J."/>
            <person name="Eisen J.A."/>
            <person name="Markowitz V."/>
            <person name="Hugenholtz P."/>
            <person name="Kyrpides N.C."/>
            <person name="Klenk H.P."/>
        </authorList>
    </citation>
    <scope>NUCLEOTIDE SEQUENCE [LARGE SCALE GENOMIC DNA]</scope>
    <source>
        <strain evidence="4">DSM 12809 / NBRC 114555 / N2460</strain>
    </source>
</reference>
<dbReference type="NCBIfam" id="TIGR01331">
    <property type="entry name" value="bisphos_cysQ"/>
    <property type="match status" value="1"/>
</dbReference>
<dbReference type="PaxDb" id="522772-Dacet_2752"/>